<dbReference type="AlphaFoldDB" id="A0A6C0HG61"/>
<evidence type="ECO:0000256" key="1">
    <source>
        <dbReference type="SAM" id="Phobius"/>
    </source>
</evidence>
<keyword evidence="1" id="KW-0812">Transmembrane</keyword>
<organism evidence="2">
    <name type="scientific">viral metagenome</name>
    <dbReference type="NCBI Taxonomy" id="1070528"/>
    <lineage>
        <taxon>unclassified sequences</taxon>
        <taxon>metagenomes</taxon>
        <taxon>organismal metagenomes</taxon>
    </lineage>
</organism>
<sequence length="60" mass="6690">MSTFWTIILVLSLTALGWNLYNLIIGVQQHVVWWQILLASLGLLGALNGIHGSVRSLLKF</sequence>
<keyword evidence="1" id="KW-1133">Transmembrane helix</keyword>
<evidence type="ECO:0000313" key="2">
    <source>
        <dbReference type="EMBL" id="QHT79116.1"/>
    </source>
</evidence>
<keyword evidence="1" id="KW-0472">Membrane</keyword>
<accession>A0A6C0HG61</accession>
<dbReference type="EMBL" id="MN739946">
    <property type="protein sequence ID" value="QHT79116.1"/>
    <property type="molecule type" value="Genomic_DNA"/>
</dbReference>
<feature type="transmembrane region" description="Helical" evidence="1">
    <location>
        <begin position="33"/>
        <end position="50"/>
    </location>
</feature>
<name>A0A6C0HG61_9ZZZZ</name>
<proteinExistence type="predicted"/>
<reference evidence="2" key="1">
    <citation type="journal article" date="2020" name="Nature">
        <title>Giant virus diversity and host interactions through global metagenomics.</title>
        <authorList>
            <person name="Schulz F."/>
            <person name="Roux S."/>
            <person name="Paez-Espino D."/>
            <person name="Jungbluth S."/>
            <person name="Walsh D.A."/>
            <person name="Denef V.J."/>
            <person name="McMahon K.D."/>
            <person name="Konstantinidis K.T."/>
            <person name="Eloe-Fadrosh E.A."/>
            <person name="Kyrpides N.C."/>
            <person name="Woyke T."/>
        </authorList>
    </citation>
    <scope>NUCLEOTIDE SEQUENCE</scope>
    <source>
        <strain evidence="2">GVMAG-M-3300023179-99</strain>
    </source>
</reference>
<protein>
    <submittedName>
        <fullName evidence="2">Uncharacterized protein</fullName>
    </submittedName>
</protein>